<dbReference type="SMART" id="SM00382">
    <property type="entry name" value="AAA"/>
    <property type="match status" value="2"/>
</dbReference>
<keyword evidence="11" id="KW-0325">Glycoprotein</keyword>
<dbReference type="Gene3D" id="3.40.50.300">
    <property type="entry name" value="P-loop containing nucleotide triphosphate hydrolases"/>
    <property type="match status" value="3"/>
</dbReference>
<dbReference type="InterPro" id="IPR036640">
    <property type="entry name" value="ABC1_TM_sf"/>
</dbReference>
<dbReference type="PROSITE" id="PS50893">
    <property type="entry name" value="ABC_TRANSPORTER_2"/>
    <property type="match status" value="2"/>
</dbReference>
<evidence type="ECO:0000256" key="10">
    <source>
        <dbReference type="ARBA" id="ARBA00023136"/>
    </source>
</evidence>
<reference evidence="16" key="1">
    <citation type="submission" date="2021-02" db="EMBL/GenBank/DDBJ databases">
        <authorList>
            <person name="Nowell W R."/>
        </authorList>
    </citation>
    <scope>NUCLEOTIDE SEQUENCE</scope>
</reference>
<accession>A0A815SYQ9</accession>
<dbReference type="InterPro" id="IPR003439">
    <property type="entry name" value="ABC_transporter-like_ATP-bd"/>
</dbReference>
<feature type="domain" description="ABC transporter" evidence="13">
    <location>
        <begin position="1159"/>
        <end position="1398"/>
    </location>
</feature>
<evidence type="ECO:0000256" key="3">
    <source>
        <dbReference type="ARBA" id="ARBA00022448"/>
    </source>
</evidence>
<dbReference type="CDD" id="cd18578">
    <property type="entry name" value="ABC_6TM_Pgp_ABCB1_D2_like"/>
    <property type="match status" value="1"/>
</dbReference>
<feature type="transmembrane region" description="Helical" evidence="12">
    <location>
        <begin position="398"/>
        <end position="418"/>
    </location>
</feature>
<comment type="caution">
    <text evidence="16">The sequence shown here is derived from an EMBL/GenBank/DDBJ whole genome shotgun (WGS) entry which is preliminary data.</text>
</comment>
<evidence type="ECO:0000256" key="1">
    <source>
        <dbReference type="ARBA" id="ARBA00004651"/>
    </source>
</evidence>
<gene>
    <name evidence="15" type="ORF">BJG266_LOCUS27549</name>
    <name evidence="16" type="ORF">QVE165_LOCUS43186</name>
</gene>
<feature type="transmembrane region" description="Helical" evidence="12">
    <location>
        <begin position="1039"/>
        <end position="1061"/>
    </location>
</feature>
<comment type="subcellular location">
    <subcellularLocation>
        <location evidence="1">Cell membrane</location>
        <topology evidence="1">Multi-pass membrane protein</topology>
    </subcellularLocation>
</comment>
<keyword evidence="5" id="KW-0677">Repeat</keyword>
<sequence>MAPLTLTEKYDDLVRCADQPLSSYDKLNSEDLEDVTNKIRPFLIESITYTPLSLEKNELVSASTLFNGTIRTKLARRLKIQFYLYSEAANRCQQEFPNRKPSNRNKTHTNAYLRDSGLLSFETSSTFSLNNISKINIPDFYVFCAPKYTNHKQQQIDYDRLVEESLNAARQDNLSRTVIIAAHRLSTIQSCDLICVLDPNGRLLESGTHAELMFRFADRIDILLIIIALFLILGHGVCGLANVILFGRITGLFATASFAVDCDNQYQNFASTIINNTVCPLGIDLNPLNYDRLHTLCHYDNKTISSTLFPLTPLFHDNVMHLVYWFFGFSILMFLCASLEYMCWTVAAKRQTSRISILLFQSLIQRNMTYLDADQTTQYNSKLFTNIEKIKNGIGFEFLTVLGLIQMMILSIIISFILNWQLSLIMFCIIPIIIGSSLMFAKIIKKETKEQLSTYSKAGQIAQEVFSSLRTVLSFNGSNCQQKQYEKELKLNEWYTVRKDTAFGTFMGWLSFISFAVYSFGFTFGSILMSHGNHRTLTISEILVVVIIFAQSLNLLNTIGPFFQSIAEAQGAAVSVFRLIDEAHDENINEKEIFQDKTSDKRSISTINGDIEFDNVSFSYPSRENATVLNNLKLIARANQTTALVGSSGCGKSTCVSLLLRYYEASSGRIVIGGQTITDYKIKEIRQSIGVVSQEPILFGISIYENIRYGKLNATRAEIEQAAEQANAHKFIMKLPNKYETLVGERGIQLSGGEKQRIALARALVKQPTVLLLDEATSALDNVSERIVQEALDRACKNRTTIVIAHRLTTIQNADYIYVLDKGSVIEEGTHETLLAKEGGKYQTMIKMQQSEKTIGTQDGLMNMAKAVAEDEEQLLERVRKLSESEAIDANRRASIAIRGKYVFLRLMKMNSPEWKFIMIGCVVCILGGLRGPVFSLLFVKIINDFNDCKHTDIRRRVLITSGLFLLFGAAFMILRFFQFVTFGIAGAKLVSRIRSKAFACFLRQEVAYFDRPENSSGAICNQLSSNAAAIEDMAGTRLGVICETLSLFVFGCLFGFFYNWQLTIILAVEVITNMRTVKQLSIENEVSRQYTNMLDQVLGISAFGMFTLESIKFVGMLAPRMGASFAAAHAFFDLFDRIPTIDNGSNKGQELTNFSGETEFNQVKFIYPTRPTVLVLNKLQLSIKSGQRIALVGASGCGKSTIVQLLERFYDVTHGQLLLDGVDIRKLNLQWLRSRLGVVSQEPVLFDLTIAENIAYGLENIPMDEIVLAATKANIHQFIQQLPQGYDTKVGVKGSFLSGGEKQRIAIARVLIRQPKILLLDEATSAMDPYNEQIIQETLDQAQIEDPNRTSIIIAHRLSTIRSCDLIHVVEMGRIVESGTHTELIQKGGIYYTMLNAQNNVQ</sequence>
<keyword evidence="3" id="KW-0813">Transport</keyword>
<comment type="similarity">
    <text evidence="2">Belongs to the ABC transporter superfamily. ABCB family. Multidrug resistance exporter (TC 3.A.1.201) subfamily.</text>
</comment>
<dbReference type="CDD" id="cd03249">
    <property type="entry name" value="ABC_MTABC3_MDL1_MDL2"/>
    <property type="match status" value="2"/>
</dbReference>
<dbReference type="Proteomes" id="UP000663877">
    <property type="component" value="Unassembled WGS sequence"/>
</dbReference>
<dbReference type="EMBL" id="CAJNOM010000549">
    <property type="protein sequence ID" value="CAF1496022.1"/>
    <property type="molecule type" value="Genomic_DNA"/>
</dbReference>
<organism evidence="16 17">
    <name type="scientific">Adineta steineri</name>
    <dbReference type="NCBI Taxonomy" id="433720"/>
    <lineage>
        <taxon>Eukaryota</taxon>
        <taxon>Metazoa</taxon>
        <taxon>Spiralia</taxon>
        <taxon>Gnathifera</taxon>
        <taxon>Rotifera</taxon>
        <taxon>Eurotatoria</taxon>
        <taxon>Bdelloidea</taxon>
        <taxon>Adinetida</taxon>
        <taxon>Adinetidae</taxon>
        <taxon>Adineta</taxon>
    </lineage>
</organism>
<dbReference type="OrthoDB" id="6500128at2759"/>
<dbReference type="GO" id="GO:0016887">
    <property type="term" value="F:ATP hydrolysis activity"/>
    <property type="evidence" value="ECO:0007669"/>
    <property type="project" value="InterPro"/>
</dbReference>
<dbReference type="Proteomes" id="UP000663832">
    <property type="component" value="Unassembled WGS sequence"/>
</dbReference>
<evidence type="ECO:0000256" key="11">
    <source>
        <dbReference type="ARBA" id="ARBA00023180"/>
    </source>
</evidence>
<keyword evidence="9 12" id="KW-1133">Transmembrane helix</keyword>
<keyword evidence="10 12" id="KW-0472">Membrane</keyword>
<dbReference type="InterPro" id="IPR027417">
    <property type="entry name" value="P-loop_NTPase"/>
</dbReference>
<dbReference type="CDD" id="cd18577">
    <property type="entry name" value="ABC_6TM_Pgp_ABCB1_D1_like"/>
    <property type="match status" value="1"/>
</dbReference>
<keyword evidence="8" id="KW-1278">Translocase</keyword>
<feature type="transmembrane region" description="Helical" evidence="12">
    <location>
        <begin position="506"/>
        <end position="530"/>
    </location>
</feature>
<keyword evidence="4 12" id="KW-0812">Transmembrane</keyword>
<dbReference type="FunFam" id="3.40.50.300:FF:000066">
    <property type="entry name" value="ABC transporter B family member 1"/>
    <property type="match status" value="1"/>
</dbReference>
<feature type="transmembrane region" description="Helical" evidence="12">
    <location>
        <begin position="222"/>
        <end position="245"/>
    </location>
</feature>
<dbReference type="PROSITE" id="PS00211">
    <property type="entry name" value="ABC_TRANSPORTER_1"/>
    <property type="match status" value="2"/>
</dbReference>
<feature type="transmembrane region" description="Helical" evidence="12">
    <location>
        <begin position="963"/>
        <end position="988"/>
    </location>
</feature>
<evidence type="ECO:0000259" key="13">
    <source>
        <dbReference type="PROSITE" id="PS50893"/>
    </source>
</evidence>
<dbReference type="SUPFAM" id="SSF90123">
    <property type="entry name" value="ABC transporter transmembrane region"/>
    <property type="match status" value="2"/>
</dbReference>
<dbReference type="Pfam" id="PF00005">
    <property type="entry name" value="ABC_tran"/>
    <property type="match status" value="2"/>
</dbReference>
<feature type="domain" description="ABC transmembrane type-1" evidence="14">
    <location>
        <begin position="920"/>
        <end position="1069"/>
    </location>
</feature>
<dbReference type="GO" id="GO:0005524">
    <property type="term" value="F:ATP binding"/>
    <property type="evidence" value="ECO:0007669"/>
    <property type="project" value="UniProtKB-KW"/>
</dbReference>
<feature type="transmembrane region" description="Helical" evidence="12">
    <location>
        <begin position="917"/>
        <end position="943"/>
    </location>
</feature>
<evidence type="ECO:0000313" key="17">
    <source>
        <dbReference type="Proteomes" id="UP000663832"/>
    </source>
</evidence>
<dbReference type="PROSITE" id="PS50929">
    <property type="entry name" value="ABC_TM1F"/>
    <property type="match status" value="2"/>
</dbReference>
<dbReference type="Pfam" id="PF00664">
    <property type="entry name" value="ABC_membrane"/>
    <property type="match status" value="2"/>
</dbReference>
<name>A0A815SYQ9_9BILA</name>
<evidence type="ECO:0000256" key="5">
    <source>
        <dbReference type="ARBA" id="ARBA00022737"/>
    </source>
</evidence>
<evidence type="ECO:0000256" key="8">
    <source>
        <dbReference type="ARBA" id="ARBA00022967"/>
    </source>
</evidence>
<dbReference type="PANTHER" id="PTHR43394:SF27">
    <property type="entry name" value="ATP-DEPENDENT TRANSLOCASE ABCB1-LIKE"/>
    <property type="match status" value="1"/>
</dbReference>
<dbReference type="GO" id="GO:0090374">
    <property type="term" value="P:oligopeptide export from mitochondrion"/>
    <property type="evidence" value="ECO:0007669"/>
    <property type="project" value="TreeGrafter"/>
</dbReference>
<feature type="domain" description="ABC transmembrane type-1" evidence="14">
    <location>
        <begin position="226"/>
        <end position="568"/>
    </location>
</feature>
<dbReference type="Gene3D" id="1.20.1560.10">
    <property type="entry name" value="ABC transporter type 1, transmembrane domain"/>
    <property type="match status" value="2"/>
</dbReference>
<dbReference type="FunFam" id="3.40.50.300:FF:000479">
    <property type="entry name" value="Multidrug resistance protein 1A"/>
    <property type="match status" value="1"/>
</dbReference>
<dbReference type="SUPFAM" id="SSF52540">
    <property type="entry name" value="P-loop containing nucleoside triphosphate hydrolases"/>
    <property type="match status" value="3"/>
</dbReference>
<evidence type="ECO:0000256" key="4">
    <source>
        <dbReference type="ARBA" id="ARBA00022692"/>
    </source>
</evidence>
<proteinExistence type="inferred from homology"/>
<evidence type="ECO:0000256" key="12">
    <source>
        <dbReference type="SAM" id="Phobius"/>
    </source>
</evidence>
<evidence type="ECO:0000256" key="6">
    <source>
        <dbReference type="ARBA" id="ARBA00022741"/>
    </source>
</evidence>
<feature type="domain" description="ABC transporter" evidence="13">
    <location>
        <begin position="611"/>
        <end position="847"/>
    </location>
</feature>
<evidence type="ECO:0000256" key="9">
    <source>
        <dbReference type="ARBA" id="ARBA00022989"/>
    </source>
</evidence>
<feature type="transmembrane region" description="Helical" evidence="12">
    <location>
        <begin position="424"/>
        <end position="444"/>
    </location>
</feature>
<evidence type="ECO:0000256" key="7">
    <source>
        <dbReference type="ARBA" id="ARBA00022840"/>
    </source>
</evidence>
<dbReference type="InterPro" id="IPR017871">
    <property type="entry name" value="ABC_transporter-like_CS"/>
</dbReference>
<evidence type="ECO:0000259" key="14">
    <source>
        <dbReference type="PROSITE" id="PS50929"/>
    </source>
</evidence>
<feature type="transmembrane region" description="Helical" evidence="12">
    <location>
        <begin position="322"/>
        <end position="344"/>
    </location>
</feature>
<keyword evidence="7" id="KW-0067">ATP-binding</keyword>
<evidence type="ECO:0000313" key="15">
    <source>
        <dbReference type="EMBL" id="CAF1213084.1"/>
    </source>
</evidence>
<dbReference type="InterPro" id="IPR039421">
    <property type="entry name" value="Type_1_exporter"/>
</dbReference>
<protein>
    <submittedName>
        <fullName evidence="16">Uncharacterized protein</fullName>
    </submittedName>
</protein>
<keyword evidence="6" id="KW-0547">Nucleotide-binding</keyword>
<evidence type="ECO:0000313" key="16">
    <source>
        <dbReference type="EMBL" id="CAF1496022.1"/>
    </source>
</evidence>
<dbReference type="GO" id="GO:0005886">
    <property type="term" value="C:plasma membrane"/>
    <property type="evidence" value="ECO:0007669"/>
    <property type="project" value="UniProtKB-SubCell"/>
</dbReference>
<dbReference type="InterPro" id="IPR003593">
    <property type="entry name" value="AAA+_ATPase"/>
</dbReference>
<dbReference type="PANTHER" id="PTHR43394">
    <property type="entry name" value="ATP-DEPENDENT PERMEASE MDL1, MITOCHONDRIAL"/>
    <property type="match status" value="1"/>
</dbReference>
<evidence type="ECO:0000256" key="2">
    <source>
        <dbReference type="ARBA" id="ARBA00007577"/>
    </source>
</evidence>
<dbReference type="EMBL" id="CAJNOI010000257">
    <property type="protein sequence ID" value="CAF1213084.1"/>
    <property type="molecule type" value="Genomic_DNA"/>
</dbReference>
<keyword evidence="17" id="KW-1185">Reference proteome</keyword>
<dbReference type="GO" id="GO:0005743">
    <property type="term" value="C:mitochondrial inner membrane"/>
    <property type="evidence" value="ECO:0007669"/>
    <property type="project" value="TreeGrafter"/>
</dbReference>
<dbReference type="GO" id="GO:0015421">
    <property type="term" value="F:ABC-type oligopeptide transporter activity"/>
    <property type="evidence" value="ECO:0007669"/>
    <property type="project" value="TreeGrafter"/>
</dbReference>
<dbReference type="InterPro" id="IPR011527">
    <property type="entry name" value="ABC1_TM_dom"/>
</dbReference>